<dbReference type="EMBL" id="VVIW01000035">
    <property type="protein sequence ID" value="NHZ44588.1"/>
    <property type="molecule type" value="Genomic_DNA"/>
</dbReference>
<dbReference type="Proteomes" id="UP000819052">
    <property type="component" value="Unassembled WGS sequence"/>
</dbReference>
<reference evidence="1 2" key="1">
    <citation type="submission" date="2019-09" db="EMBL/GenBank/DDBJ databases">
        <title>Taxonomy of Antarctic Massilia spp.: description of Massilia rubra sp. nov., Massilia aquatica sp. nov., Massilia mucilaginosa sp. nov., Massilia frigida sp. nov. isolated from streams, lakes and regoliths.</title>
        <authorList>
            <person name="Holochova P."/>
            <person name="Sedlacek I."/>
            <person name="Kralova S."/>
            <person name="Maslanova I."/>
            <person name="Busse H.-J."/>
            <person name="Stankova E."/>
            <person name="Vrbovska V."/>
            <person name="Kovarovic V."/>
            <person name="Bartak M."/>
            <person name="Svec P."/>
            <person name="Pantucek R."/>
        </authorList>
    </citation>
    <scope>NUCLEOTIDE SEQUENCE [LARGE SCALE GENOMIC DNA]</scope>
    <source>
        <strain evidence="1 2">CCM 8693</strain>
    </source>
</reference>
<protein>
    <submittedName>
        <fullName evidence="1">Uncharacterized protein</fullName>
    </submittedName>
</protein>
<name>A0ABX0MD37_9BURK</name>
<dbReference type="RefSeq" id="WP_167081391.1">
    <property type="nucleotide sequence ID" value="NZ_VVIW01000035.1"/>
</dbReference>
<accession>A0ABX0MD37</accession>
<evidence type="ECO:0000313" key="1">
    <source>
        <dbReference type="EMBL" id="NHZ44588.1"/>
    </source>
</evidence>
<evidence type="ECO:0000313" key="2">
    <source>
        <dbReference type="Proteomes" id="UP000819052"/>
    </source>
</evidence>
<proteinExistence type="predicted"/>
<sequence length="111" mass="12092">MNKTIKSHGGILVRSMEALNGFREKYSYWPFVLEADAGTIAVLATGCLTPLGFFLLQSKIDLVEGGEGQILAKGRDGDVFNYGEEGWQSESAHRHDAQTWLGLSDEGTDAV</sequence>
<comment type="caution">
    <text evidence="1">The sequence shown here is derived from an EMBL/GenBank/DDBJ whole genome shotgun (WGS) entry which is preliminary data.</text>
</comment>
<keyword evidence="2" id="KW-1185">Reference proteome</keyword>
<organism evidence="1 2">
    <name type="scientific">Massilia aquatica</name>
    <dbReference type="NCBI Taxonomy" id="2609000"/>
    <lineage>
        <taxon>Bacteria</taxon>
        <taxon>Pseudomonadati</taxon>
        <taxon>Pseudomonadota</taxon>
        <taxon>Betaproteobacteria</taxon>
        <taxon>Burkholderiales</taxon>
        <taxon>Oxalobacteraceae</taxon>
        <taxon>Telluria group</taxon>
        <taxon>Massilia</taxon>
    </lineage>
</organism>
<gene>
    <name evidence="1" type="ORF">F1609_31185</name>
</gene>